<feature type="region of interest" description="Disordered" evidence="1">
    <location>
        <begin position="957"/>
        <end position="985"/>
    </location>
</feature>
<keyword evidence="3" id="KW-1185">Reference proteome</keyword>
<reference evidence="2 3" key="1">
    <citation type="submission" date="2019-08" db="EMBL/GenBank/DDBJ databases">
        <authorList>
            <person name="Guy L."/>
        </authorList>
    </citation>
    <scope>NUCLEOTIDE SEQUENCE [LARGE SCALE GENOMIC DNA]</scope>
    <source>
        <strain evidence="2 3">SGT-108</strain>
    </source>
</reference>
<protein>
    <submittedName>
        <fullName evidence="2">Uncharacterized protein</fullName>
    </submittedName>
</protein>
<dbReference type="EMBL" id="LR699119">
    <property type="protein sequence ID" value="VVC76269.1"/>
    <property type="molecule type" value="Genomic_DNA"/>
</dbReference>
<gene>
    <name evidence="2" type="ORF">AQUSIP_15780</name>
</gene>
<organism evidence="2 3">
    <name type="scientific">Aquicella siphonis</name>
    <dbReference type="NCBI Taxonomy" id="254247"/>
    <lineage>
        <taxon>Bacteria</taxon>
        <taxon>Pseudomonadati</taxon>
        <taxon>Pseudomonadota</taxon>
        <taxon>Gammaproteobacteria</taxon>
        <taxon>Legionellales</taxon>
        <taxon>Coxiellaceae</taxon>
        <taxon>Aquicella</taxon>
    </lineage>
</organism>
<dbReference type="KEGG" id="asip:AQUSIP_15780"/>
<sequence>MQSRSQLNGVLSASSGGAPVEIILPEHVLAARSLFPRAMAADSQESGKFAHQLGGTLEALKKFIQQHEREKYPDPPYQYFNGYRVINGIPQQVICVSYKGEPLQDKELTRIREHSVIVRKLNILAGVLFAMQFSSSFYKQDIGIAERLHKILADRIASAMEPYSGKDKSPRAELDDFAGLLARDISAVTGESSDEVIRKIRNAERYFVADNNRQRVFAFETVFEGEASIWQVDIPYGNKLSDAQRLEYQKIHLKKPADRPAWFNLLADWEQEWLLQVIPDPEGRNNQLVRWDYFESLFQSSAMQHIPGIKNIRTNYLVKAADDHCDVISSSIKTSTMVPYEMPDVSRDENVRLTAEQMLDEMQSHAVASLSRFRQLFPQLSSTFKPVLLAQSLLSDVKVAKADIRLANAQRDAVRELSGESKYQDVRIISGNDPVNILRVASHQDSGRWEYAKEIMQTADDFIGQIKPGLRRLNPEQRARYDLITDAHEKLSQLYSIGFMRRTVSNLKDVNYEAFKVAYLGVLVEAMGGVVSTNCKSGKDRTGLEEIYRNAMWIYFEKYNKLPGFNDKGADRKNFIEIFVKLFNTMKAHETAANNTPGSFGLKDDAQMLCKDIARALGKSYQESNDRAAMNKPKKFTSDEERQGETRNIRITPQDEGWDGYVRNLNQSALQVYIHIDRLIMDEASRAFVRQKIHDIVEYGLTLTNPSPDASDVLRRTYVLKIITQLEQCDTIENMMKYLSETRLKMQKDAEILRRDLNLSGSGIRPKKSSPARAKTRSTDKLDKVMEDLVSGLDKASRLPVQTPVQKTHPSPLVSHSIMSPHYDSSRVVQDREGIHPASQYLDFAVHRVEQATRRLGEEIPAERSTAEGMDLLSNTSFFQPAEPASEVRDQSRVSHQADLEITPVRTQTEILTNMVFVLDHLVNTLSQIEMELNKTSSMLKTFNQYSKPVSISPVMFSSPGEKKDRDSTAHVVTPKPIKSGGETQ</sequence>
<feature type="compositionally biased region" description="Basic residues" evidence="1">
    <location>
        <begin position="765"/>
        <end position="776"/>
    </location>
</feature>
<dbReference type="Proteomes" id="UP000324194">
    <property type="component" value="Chromosome 1"/>
</dbReference>
<name>A0A5E4PH17_9COXI</name>
<evidence type="ECO:0000313" key="3">
    <source>
        <dbReference type="Proteomes" id="UP000324194"/>
    </source>
</evidence>
<dbReference type="RefSeq" id="WP_148339498.1">
    <property type="nucleotide sequence ID" value="NZ_LR699119.1"/>
</dbReference>
<evidence type="ECO:0000313" key="2">
    <source>
        <dbReference type="EMBL" id="VVC76269.1"/>
    </source>
</evidence>
<dbReference type="OrthoDB" id="5630625at2"/>
<proteinExistence type="predicted"/>
<evidence type="ECO:0000256" key="1">
    <source>
        <dbReference type="SAM" id="MobiDB-lite"/>
    </source>
</evidence>
<feature type="region of interest" description="Disordered" evidence="1">
    <location>
        <begin position="760"/>
        <end position="779"/>
    </location>
</feature>
<accession>A0A5E4PH17</accession>
<dbReference type="AlphaFoldDB" id="A0A5E4PH17"/>